<comment type="caution">
    <text evidence="2">The sequence shown here is derived from an EMBL/GenBank/DDBJ whole genome shotgun (WGS) entry which is preliminary data.</text>
</comment>
<keyword evidence="3" id="KW-1185">Reference proteome</keyword>
<dbReference type="EMBL" id="RWJN01000344">
    <property type="protein sequence ID" value="TCD62803.1"/>
    <property type="molecule type" value="Genomic_DNA"/>
</dbReference>
<accession>A0A4R0R8I3</accession>
<gene>
    <name evidence="2" type="ORF">EIP91_006396</name>
</gene>
<evidence type="ECO:0000313" key="3">
    <source>
        <dbReference type="Proteomes" id="UP000292702"/>
    </source>
</evidence>
<feature type="region of interest" description="Disordered" evidence="1">
    <location>
        <begin position="99"/>
        <end position="129"/>
    </location>
</feature>
<dbReference type="Proteomes" id="UP000292702">
    <property type="component" value="Unassembled WGS sequence"/>
</dbReference>
<reference evidence="2 3" key="1">
    <citation type="submission" date="2018-11" db="EMBL/GenBank/DDBJ databases">
        <title>Genome assembly of Steccherinum ochraceum LE-BIN_3174, the white-rot fungus of the Steccherinaceae family (The Residual Polyporoid clade, Polyporales, Basidiomycota).</title>
        <authorList>
            <person name="Fedorova T.V."/>
            <person name="Glazunova O.A."/>
            <person name="Landesman E.O."/>
            <person name="Moiseenko K.V."/>
            <person name="Psurtseva N.V."/>
            <person name="Savinova O.S."/>
            <person name="Shakhova N.V."/>
            <person name="Tyazhelova T.V."/>
            <person name="Vasina D.V."/>
        </authorList>
    </citation>
    <scope>NUCLEOTIDE SEQUENCE [LARGE SCALE GENOMIC DNA]</scope>
    <source>
        <strain evidence="2 3">LE-BIN_3174</strain>
    </source>
</reference>
<protein>
    <submittedName>
        <fullName evidence="2">Uncharacterized protein</fullName>
    </submittedName>
</protein>
<proteinExistence type="predicted"/>
<sequence>MFAPHRSPYTDARPVLVDGAADVGAVQAGLVSINIRDEELILSQNFAVTDPRAAANLRWSHPQYAGVGFSSSASYPHANSSLAPSVFPVLPPGSNTTAILGPGAVDETVGTEHNGQRPKTRKPRKRFNDVKSDLHKRVKTISRESGLNDQVVLMYTLRKESLGHHGNKSELTMTPAAQEGLAGVPFDLKELLDQVFMAQ</sequence>
<name>A0A4R0R8I3_9APHY</name>
<evidence type="ECO:0000313" key="2">
    <source>
        <dbReference type="EMBL" id="TCD62803.1"/>
    </source>
</evidence>
<evidence type="ECO:0000256" key="1">
    <source>
        <dbReference type="SAM" id="MobiDB-lite"/>
    </source>
</evidence>
<feature type="compositionally biased region" description="Basic residues" evidence="1">
    <location>
        <begin position="116"/>
        <end position="125"/>
    </location>
</feature>
<dbReference type="AlphaFoldDB" id="A0A4R0R8I3"/>
<organism evidence="2 3">
    <name type="scientific">Steccherinum ochraceum</name>
    <dbReference type="NCBI Taxonomy" id="92696"/>
    <lineage>
        <taxon>Eukaryota</taxon>
        <taxon>Fungi</taxon>
        <taxon>Dikarya</taxon>
        <taxon>Basidiomycota</taxon>
        <taxon>Agaricomycotina</taxon>
        <taxon>Agaricomycetes</taxon>
        <taxon>Polyporales</taxon>
        <taxon>Steccherinaceae</taxon>
        <taxon>Steccherinum</taxon>
    </lineage>
</organism>